<dbReference type="PANTHER" id="PTHR32166">
    <property type="entry name" value="OSJNBA0013A04.12 PROTEIN"/>
    <property type="match status" value="1"/>
</dbReference>
<dbReference type="EMBL" id="JAAIUW010000008">
    <property type="protein sequence ID" value="KAF7821665.1"/>
    <property type="molecule type" value="Genomic_DNA"/>
</dbReference>
<dbReference type="PROSITE" id="PS50808">
    <property type="entry name" value="ZF_BED"/>
    <property type="match status" value="1"/>
</dbReference>
<feature type="domain" description="BED-type" evidence="6">
    <location>
        <begin position="20"/>
        <end position="81"/>
    </location>
</feature>
<dbReference type="InterPro" id="IPR003656">
    <property type="entry name" value="Znf_BED"/>
</dbReference>
<dbReference type="Proteomes" id="UP000634136">
    <property type="component" value="Unassembled WGS sequence"/>
</dbReference>
<dbReference type="AlphaFoldDB" id="A0A834TIR2"/>
<protein>
    <recommendedName>
        <fullName evidence="6">BED-type domain-containing protein</fullName>
    </recommendedName>
</protein>
<evidence type="ECO:0000256" key="2">
    <source>
        <dbReference type="ARBA" id="ARBA00022771"/>
    </source>
</evidence>
<dbReference type="SUPFAM" id="SSF53098">
    <property type="entry name" value="Ribonuclease H-like"/>
    <property type="match status" value="1"/>
</dbReference>
<dbReference type="Pfam" id="PF04937">
    <property type="entry name" value="DUF659"/>
    <property type="match status" value="1"/>
</dbReference>
<dbReference type="GO" id="GO:0008270">
    <property type="term" value="F:zinc ion binding"/>
    <property type="evidence" value="ECO:0007669"/>
    <property type="project" value="UniProtKB-KW"/>
</dbReference>
<gene>
    <name evidence="7" type="ORF">G2W53_027120</name>
</gene>
<dbReference type="Pfam" id="PF02892">
    <property type="entry name" value="zf-BED"/>
    <property type="match status" value="1"/>
</dbReference>
<sequence length="590" mass="67571">MATSEQQSTASTPSTQSVRSRADPAWEYCIEMTDPNGKKIWKCMYCEKQFKGGGIHRIKQHLAGKKGDATKKKGPNDLKNMQASEDNTDSSEVPPEPNTQIAVADSSQRGIKRKSNADDSSFFAPRTTLGAQPSIKYAMAGKEAVRRADMAIARFFYDNCIPMNVANSVYYQPMIDAIASIGSGYKGPTYQALRTNVLHDMKKEVTLLVEACRSRWSESGCTIMADGWQDRKNRQLINFLVYCPRGDIGKMGLVSSLAKRASMITKFVYNQAYLLAWLRKRDGWTEIIRPGPTRFATTFIALKSIHEHKHDLQALVTSKTFTESRYSRDQKAKEVIAIVLDNKFWSDCGIVVQIVAPLMRMLRIVDADNRPSLGYVYDGMYRARKTIKNVFMNKKSLYKPYTRIVKQRWDRQLRHSVHAAAYLLNPVFYYDKANFSKKPEVMEGFLQVLGKIVTHNKTRFVEESMLYRNREGRFNSDLAIESSSKMKPDTSPFLDYDELENMIYDQQAVPIIAIEEAYDTRKPPKKFQGNPTCAQPNLRWTTTWIPVGRWRSKINHPWVNFFPMQNLTCICSDKMIPMKQRSLPRSFKAI</sequence>
<comment type="caution">
    <text evidence="7">The sequence shown here is derived from an EMBL/GenBank/DDBJ whole genome shotgun (WGS) entry which is preliminary data.</text>
</comment>
<keyword evidence="8" id="KW-1185">Reference proteome</keyword>
<evidence type="ECO:0000256" key="4">
    <source>
        <dbReference type="PROSITE-ProRule" id="PRU00027"/>
    </source>
</evidence>
<name>A0A834TIR2_9FABA</name>
<feature type="compositionally biased region" description="Basic and acidic residues" evidence="5">
    <location>
        <begin position="65"/>
        <end position="76"/>
    </location>
</feature>
<accession>A0A834TIR2</accession>
<evidence type="ECO:0000259" key="6">
    <source>
        <dbReference type="PROSITE" id="PS50808"/>
    </source>
</evidence>
<feature type="region of interest" description="Disordered" evidence="5">
    <location>
        <begin position="1"/>
        <end position="22"/>
    </location>
</feature>
<dbReference type="PANTHER" id="PTHR32166:SF121">
    <property type="entry name" value="DUF659 DOMAIN-CONTAINING PROTEIN"/>
    <property type="match status" value="1"/>
</dbReference>
<keyword evidence="2 4" id="KW-0863">Zinc-finger</keyword>
<evidence type="ECO:0000256" key="3">
    <source>
        <dbReference type="ARBA" id="ARBA00022833"/>
    </source>
</evidence>
<dbReference type="GO" id="GO:0003677">
    <property type="term" value="F:DNA binding"/>
    <property type="evidence" value="ECO:0007669"/>
    <property type="project" value="InterPro"/>
</dbReference>
<evidence type="ECO:0000313" key="8">
    <source>
        <dbReference type="Proteomes" id="UP000634136"/>
    </source>
</evidence>
<evidence type="ECO:0000256" key="1">
    <source>
        <dbReference type="ARBA" id="ARBA00022723"/>
    </source>
</evidence>
<dbReference type="OrthoDB" id="1427832at2759"/>
<organism evidence="7 8">
    <name type="scientific">Senna tora</name>
    <dbReference type="NCBI Taxonomy" id="362788"/>
    <lineage>
        <taxon>Eukaryota</taxon>
        <taxon>Viridiplantae</taxon>
        <taxon>Streptophyta</taxon>
        <taxon>Embryophyta</taxon>
        <taxon>Tracheophyta</taxon>
        <taxon>Spermatophyta</taxon>
        <taxon>Magnoliopsida</taxon>
        <taxon>eudicotyledons</taxon>
        <taxon>Gunneridae</taxon>
        <taxon>Pentapetalae</taxon>
        <taxon>rosids</taxon>
        <taxon>fabids</taxon>
        <taxon>Fabales</taxon>
        <taxon>Fabaceae</taxon>
        <taxon>Caesalpinioideae</taxon>
        <taxon>Cassia clade</taxon>
        <taxon>Senna</taxon>
    </lineage>
</organism>
<dbReference type="InterPro" id="IPR007021">
    <property type="entry name" value="DUF659"/>
</dbReference>
<feature type="compositionally biased region" description="Polar residues" evidence="5">
    <location>
        <begin position="98"/>
        <end position="109"/>
    </location>
</feature>
<feature type="compositionally biased region" description="Low complexity" evidence="5">
    <location>
        <begin position="1"/>
        <end position="17"/>
    </location>
</feature>
<reference evidence="7" key="1">
    <citation type="submission" date="2020-09" db="EMBL/GenBank/DDBJ databases">
        <title>Genome-Enabled Discovery of Anthraquinone Biosynthesis in Senna tora.</title>
        <authorList>
            <person name="Kang S.-H."/>
            <person name="Pandey R.P."/>
            <person name="Lee C.-M."/>
            <person name="Sim J.-S."/>
            <person name="Jeong J.-T."/>
            <person name="Choi B.-S."/>
            <person name="Jung M."/>
            <person name="Ginzburg D."/>
            <person name="Zhao K."/>
            <person name="Won S.Y."/>
            <person name="Oh T.-J."/>
            <person name="Yu Y."/>
            <person name="Kim N.-H."/>
            <person name="Lee O.R."/>
            <person name="Lee T.-H."/>
            <person name="Bashyal P."/>
            <person name="Kim T.-S."/>
            <person name="Lee W.-H."/>
            <person name="Kawkins C."/>
            <person name="Kim C.-K."/>
            <person name="Kim J.S."/>
            <person name="Ahn B.O."/>
            <person name="Rhee S.Y."/>
            <person name="Sohng J.K."/>
        </authorList>
    </citation>
    <scope>NUCLEOTIDE SEQUENCE</scope>
    <source>
        <tissue evidence="7">Leaf</tissue>
    </source>
</reference>
<evidence type="ECO:0000256" key="5">
    <source>
        <dbReference type="SAM" id="MobiDB-lite"/>
    </source>
</evidence>
<keyword evidence="1" id="KW-0479">Metal-binding</keyword>
<dbReference type="InterPro" id="IPR012337">
    <property type="entry name" value="RNaseH-like_sf"/>
</dbReference>
<feature type="region of interest" description="Disordered" evidence="5">
    <location>
        <begin position="61"/>
        <end position="125"/>
    </location>
</feature>
<proteinExistence type="predicted"/>
<keyword evidence="3" id="KW-0862">Zinc</keyword>
<evidence type="ECO:0000313" key="7">
    <source>
        <dbReference type="EMBL" id="KAF7821665.1"/>
    </source>
</evidence>